<evidence type="ECO:0000259" key="2">
    <source>
        <dbReference type="PROSITE" id="PS50181"/>
    </source>
</evidence>
<feature type="domain" description="F-box" evidence="2">
    <location>
        <begin position="17"/>
        <end position="66"/>
    </location>
</feature>
<dbReference type="Gene3D" id="1.20.1280.50">
    <property type="match status" value="1"/>
</dbReference>
<dbReference type="Gene3D" id="2.20.110.10">
    <property type="entry name" value="Histone H3 K4-specific methyltransferase SET7/9 N-terminal domain"/>
    <property type="match status" value="4"/>
</dbReference>
<reference evidence="3" key="1">
    <citation type="journal article" date="2018" name="Nat. Commun.">
        <title>Diversity and evolution of the emerging Pandoraviridae family.</title>
        <authorList>
            <person name="Legendre M."/>
            <person name="Fabre E."/>
            <person name="Poirot O."/>
            <person name="Jeudy S."/>
            <person name="Lartigue A."/>
            <person name="Alempic J.M."/>
            <person name="Beucher L."/>
            <person name="Philippe N."/>
            <person name="Bertaux L."/>
            <person name="Christo-Foroux E."/>
            <person name="Labadie K."/>
            <person name="Coute Y."/>
            <person name="Abergel C."/>
            <person name="Claverie J.M."/>
        </authorList>
    </citation>
    <scope>NUCLEOTIDE SEQUENCE [LARGE SCALE GENOMIC DNA]</scope>
    <source>
        <strain evidence="3">Macleodensis</strain>
    </source>
</reference>
<dbReference type="InterPro" id="IPR036047">
    <property type="entry name" value="F-box-like_dom_sf"/>
</dbReference>
<accession>A0A2U7UGE4</accession>
<dbReference type="RefSeq" id="YP_009481584.1">
    <property type="nucleotide sequence ID" value="NC_037665.1"/>
</dbReference>
<dbReference type="GeneID" id="36842043"/>
<dbReference type="SUPFAM" id="SSF81383">
    <property type="entry name" value="F-box domain"/>
    <property type="match status" value="1"/>
</dbReference>
<evidence type="ECO:0000313" key="3">
    <source>
        <dbReference type="EMBL" id="AVK77588.1"/>
    </source>
</evidence>
<protein>
    <submittedName>
        <fullName evidence="3">F-box domain containing protein</fullName>
    </submittedName>
</protein>
<gene>
    <name evidence="3" type="ORF">pmac_cds_900</name>
</gene>
<dbReference type="SMART" id="SM00698">
    <property type="entry name" value="MORN"/>
    <property type="match status" value="8"/>
</dbReference>
<dbReference type="Pfam" id="PF12937">
    <property type="entry name" value="F-box-like"/>
    <property type="match status" value="1"/>
</dbReference>
<sequence length="479" mass="52463">MATHTVAAMLPPCNDPIVGLDALPEEIMSMITTALGIDDITALLAWSLTCHHYRALVVDQTLWRHLYRQRFGTPLLKRFLDEGKDWTWLYRARACAIKRTATGKSVGAQGDPTMGGGVYCGDLVDGRPCGYGALFTAVPHAKGDPDPAGTCDEGHWVDGTMRYGSRTLPGGAMYLGEWDDDGNYHGFGIKTHSDGRVHYRGQWDRGSACGYGVTCEPDPYTGEWNLGRPNGYGSATWRAVQGGTHDVDGTYRGAFQDGYANGYGVIVYANGDRYEGEWKRSVRDGYGVYTSHAAGLTYRGRWEDDVIRGRGIAHYSDGDSYDGEWDNGDWCGYGIYTSTAGWAIHAHFHRGAQHGYAMRTQKDGRVYRGHCVDGVPQGQGALRYPDGTVQEGEFRDGTMHRGQTTHADGSRYEGVRVGSGTHLKEEKDIPDDHHNKIADDNDLPPTGKWQGAVKCHGPLCSAEALCLACVWLGNAPTNH</sequence>
<dbReference type="Pfam" id="PF02493">
    <property type="entry name" value="MORN"/>
    <property type="match status" value="9"/>
</dbReference>
<evidence type="ECO:0000256" key="1">
    <source>
        <dbReference type="ARBA" id="ARBA00022737"/>
    </source>
</evidence>
<dbReference type="PROSITE" id="PS50181">
    <property type="entry name" value="FBOX"/>
    <property type="match status" value="1"/>
</dbReference>
<organism evidence="3">
    <name type="scientific">Pandoravirus macleodensis</name>
    <dbReference type="NCBI Taxonomy" id="2107707"/>
    <lineage>
        <taxon>Viruses</taxon>
        <taxon>Pandoravirus</taxon>
    </lineage>
</organism>
<dbReference type="SUPFAM" id="SSF82185">
    <property type="entry name" value="Histone H3 K4-specific methyltransferase SET7/9 N-terminal domain"/>
    <property type="match status" value="3"/>
</dbReference>
<dbReference type="EMBL" id="MG011691">
    <property type="protein sequence ID" value="AVK77588.1"/>
    <property type="molecule type" value="Genomic_DNA"/>
</dbReference>
<proteinExistence type="predicted"/>
<dbReference type="KEGG" id="vg:36842043"/>
<keyword evidence="1" id="KW-0677">Repeat</keyword>
<dbReference type="PANTHER" id="PTHR23084">
    <property type="entry name" value="PHOSPHATIDYLINOSITOL-4-PHOSPHATE 5-KINASE RELATED"/>
    <property type="match status" value="1"/>
</dbReference>
<dbReference type="Proteomes" id="UP000249758">
    <property type="component" value="Segment"/>
</dbReference>
<name>A0A2U7UGE4_9VIRU</name>
<dbReference type="PANTHER" id="PTHR23084:SF263">
    <property type="entry name" value="MORN REPEAT-CONTAINING PROTEIN 1"/>
    <property type="match status" value="1"/>
</dbReference>
<dbReference type="InterPro" id="IPR003409">
    <property type="entry name" value="MORN"/>
</dbReference>
<dbReference type="InterPro" id="IPR001810">
    <property type="entry name" value="F-box_dom"/>
</dbReference>